<evidence type="ECO:0000259" key="10">
    <source>
        <dbReference type="SMART" id="SM01311"/>
    </source>
</evidence>
<dbReference type="PANTHER" id="PTHR10102:SF0">
    <property type="entry name" value="DNA-DIRECTED RNA POLYMERASE, MITOCHONDRIAL"/>
    <property type="match status" value="1"/>
</dbReference>
<comment type="catalytic activity">
    <reaction evidence="7 8">
        <text>RNA(n) + a ribonucleoside 5'-triphosphate = RNA(n+1) + diphosphate</text>
        <dbReference type="Rhea" id="RHEA:21248"/>
        <dbReference type="Rhea" id="RHEA-COMP:14527"/>
        <dbReference type="Rhea" id="RHEA-COMP:17342"/>
        <dbReference type="ChEBI" id="CHEBI:33019"/>
        <dbReference type="ChEBI" id="CHEBI:61557"/>
        <dbReference type="ChEBI" id="CHEBI:140395"/>
        <dbReference type="EC" id="2.7.7.6"/>
    </reaction>
</comment>
<comment type="function">
    <text evidence="8">DNA-dependent RNA polymerase catalyzes the transcription of DNA into RNA using the four ribonucleoside triphosphates as substrates.</text>
</comment>
<feature type="region of interest" description="Disordered" evidence="9">
    <location>
        <begin position="68"/>
        <end position="89"/>
    </location>
</feature>
<gene>
    <name evidence="11" type="primary">RPO41</name>
    <name evidence="11" type="ORF">Q8F55_003898</name>
</gene>
<evidence type="ECO:0000256" key="7">
    <source>
        <dbReference type="ARBA" id="ARBA00048552"/>
    </source>
</evidence>
<keyword evidence="4 8" id="KW-0808">Transferase</keyword>
<dbReference type="SUPFAM" id="SSF56672">
    <property type="entry name" value="DNA/RNA polymerases"/>
    <property type="match status" value="1"/>
</dbReference>
<dbReference type="Proteomes" id="UP001565368">
    <property type="component" value="Unassembled WGS sequence"/>
</dbReference>
<evidence type="ECO:0000256" key="8">
    <source>
        <dbReference type="RuleBase" id="RU003805"/>
    </source>
</evidence>
<dbReference type="Gene3D" id="1.10.150.20">
    <property type="entry name" value="5' to 3' exonuclease, C-terminal subdomain"/>
    <property type="match status" value="1"/>
</dbReference>
<reference evidence="11 12" key="1">
    <citation type="submission" date="2023-08" db="EMBL/GenBank/DDBJ databases">
        <title>Annotated Genome Sequence of Vanrija albida AlHP1.</title>
        <authorList>
            <person name="Herzog R."/>
        </authorList>
    </citation>
    <scope>NUCLEOTIDE SEQUENCE [LARGE SCALE GENOMIC DNA]</scope>
    <source>
        <strain evidence="11 12">AlHP1</strain>
    </source>
</reference>
<accession>A0ABR3Q583</accession>
<dbReference type="EC" id="2.7.7.6" evidence="2 8"/>
<dbReference type="Pfam" id="PF14700">
    <property type="entry name" value="RPOL_N"/>
    <property type="match status" value="1"/>
</dbReference>
<feature type="domain" description="DNA-directed RNA polymerase N-terminal" evidence="10">
    <location>
        <begin position="360"/>
        <end position="720"/>
    </location>
</feature>
<keyword evidence="3 8" id="KW-0240">DNA-directed RNA polymerase</keyword>
<evidence type="ECO:0000256" key="2">
    <source>
        <dbReference type="ARBA" id="ARBA00012418"/>
    </source>
</evidence>
<proteinExistence type="inferred from homology"/>
<evidence type="ECO:0000256" key="6">
    <source>
        <dbReference type="ARBA" id="ARBA00023163"/>
    </source>
</evidence>
<sequence length="1365" mass="151350">MLRSQIKVAALRRVPHASSSRLPSTCVTCTRSYAKPTTPASAQPALAEATGRVFDPAVFAHHNRDLRYDEPHKFNPHPEMKISQGPGRRLPSIQLPSPLPMDVPVPMQSLQAELYKPTSTVDTIAMLSICSSRSEFVPRAYQIFTQLLDDAKAGIARLPPAEVFANVIKGVAALGEDKGAKRQSEKDAAIWRHRALQLVWEWETTHRGPRGIPMLEHDGVRVYRGWFAGLVSSGSPLDSIVPYIENPNLGLNPLLANLQTADLEKALEKLAEFAQRGARADLMAQISELQGIEQEKREFMEREVVPEVSPVLVTPKQPKGRSKVPDVKEADLSLGPQARFTITNLRDTLTHINSPLSAFQRQMDLERASYAAAEAELAHSAKALEEAGLSEVAGNSRLQRDSLQGHMHRWHVLLTEHIEQDIKEMRERVEAKTLTANDLLPKYSSSNKVKDSALLLYLTVLPPKKLALITILEIMRMVGSGGVTDGMKTLRGVLSVGKAVETEHRAETIRTVVGTDSALWQRAVDSHTQKPSRKNIGDIWTQIGKERVDADKEGGSSSESSLSTSEKALIDDLRSVWTPPWSQMVQMSLGSHLVESLIKVAKVPRRGTDPLTGEEVTEDQPAFNHEYEYMRGKKLGVIRLNPVVASRLAADSVRQVIHPKHLPMLVPPRPWTQWNDGAYLATPVTMMRFKDSIEQMNYLKAASQNDHLTPVFHGLDVLSSTPWRINRGVFDVVLEAWNSGEAIGDIPATPEKTVYNMPEKPDPRDTDPAKRSSYVQNLKMVLAQQRKDHGERCKYNYNLEIARSYLNDVFYIPHNMDFRGRAYPIPPHLSPVGDDLCRGLLTFGVKKPLGSQGLKWLQIQLANVTGYDKASFEDRAKYAQEHEDDIFDSADNPLTGRRWWLKAEDPWQCLAVCMDLAAALRSPDPTKYESSLPVHQDGTCNGMQHYAALGGDVRGAKAVNLEKGDRPADIYTGVADLVNASIEEDRKNNVPVALLIDGTLGRKVVKQTVMTTVYGVTFIGARDQIAKQLIARGGLQGDDVYLVSGYVARKVLDSIGDLFSGARAIQDWLTMSARLVAKSIPAERLEIATAPADPLKPKVGRKKPAETASRRLAKELMTAVVWTTPLGLPVVQPYRKAAKKQVMTSLQTVFIHDPNAPAEVSPQKQATAFPPNFVHSLDATHMLLTAVQCNQSNIQFASVHDSYWTHASTVEPMSEVIRDTFIHLHTQNLIGELHDEFLERYGDNCIPINKDGGYIKSVVEKRKASEKTTKSKSKKVAEVSEEAEDATASLDADADIEDGDPDSPIVNEKVVEGAEGIDLSEVNSDAEVLEFNGQKFVRFRDILPRPPPRGVFDVEKIRDSAYFFS</sequence>
<dbReference type="InterPro" id="IPR037159">
    <property type="entry name" value="RNA_POL_N_sf"/>
</dbReference>
<feature type="compositionally biased region" description="Acidic residues" evidence="9">
    <location>
        <begin position="1292"/>
        <end position="1301"/>
    </location>
</feature>
<dbReference type="InterPro" id="IPR043502">
    <property type="entry name" value="DNA/RNA_pol_sf"/>
</dbReference>
<dbReference type="GeneID" id="95984941"/>
<dbReference type="GO" id="GO:0000428">
    <property type="term" value="C:DNA-directed RNA polymerase complex"/>
    <property type="evidence" value="ECO:0007669"/>
    <property type="project" value="UniProtKB-KW"/>
</dbReference>
<dbReference type="SMART" id="SM01311">
    <property type="entry name" value="RPOL_N"/>
    <property type="match status" value="1"/>
</dbReference>
<dbReference type="PROSITE" id="PS00489">
    <property type="entry name" value="RNA_POL_PHAGE_2"/>
    <property type="match status" value="1"/>
</dbReference>
<evidence type="ECO:0000256" key="4">
    <source>
        <dbReference type="ARBA" id="ARBA00022679"/>
    </source>
</evidence>
<dbReference type="RefSeq" id="XP_069209843.1">
    <property type="nucleotide sequence ID" value="XM_069352425.1"/>
</dbReference>
<dbReference type="PROSITE" id="PS00900">
    <property type="entry name" value="RNA_POL_PHAGE_1"/>
    <property type="match status" value="1"/>
</dbReference>
<dbReference type="Gene3D" id="1.10.1320.10">
    <property type="entry name" value="DNA-directed RNA polymerase, N-terminal domain"/>
    <property type="match status" value="1"/>
</dbReference>
<evidence type="ECO:0000313" key="12">
    <source>
        <dbReference type="Proteomes" id="UP001565368"/>
    </source>
</evidence>
<evidence type="ECO:0000256" key="5">
    <source>
        <dbReference type="ARBA" id="ARBA00022695"/>
    </source>
</evidence>
<dbReference type="InterPro" id="IPR002092">
    <property type="entry name" value="DNA-dir_Rpol_phage-type"/>
</dbReference>
<dbReference type="InterPro" id="IPR046950">
    <property type="entry name" value="DNA-dir_Rpol_C_phage-type"/>
</dbReference>
<dbReference type="Pfam" id="PF00940">
    <property type="entry name" value="RNA_pol"/>
    <property type="match status" value="1"/>
</dbReference>
<dbReference type="InterPro" id="IPR029262">
    <property type="entry name" value="RPOL_N"/>
</dbReference>
<evidence type="ECO:0000256" key="3">
    <source>
        <dbReference type="ARBA" id="ARBA00022478"/>
    </source>
</evidence>
<feature type="region of interest" description="Disordered" evidence="9">
    <location>
        <begin position="748"/>
        <end position="770"/>
    </location>
</feature>
<organism evidence="11 12">
    <name type="scientific">Vanrija albida</name>
    <dbReference type="NCBI Taxonomy" id="181172"/>
    <lineage>
        <taxon>Eukaryota</taxon>
        <taxon>Fungi</taxon>
        <taxon>Dikarya</taxon>
        <taxon>Basidiomycota</taxon>
        <taxon>Agaricomycotina</taxon>
        <taxon>Tremellomycetes</taxon>
        <taxon>Trichosporonales</taxon>
        <taxon>Trichosporonaceae</taxon>
        <taxon>Vanrija</taxon>
    </lineage>
</organism>
<comment type="similarity">
    <text evidence="1 8">Belongs to the phage and mitochondrial RNA polymerase family.</text>
</comment>
<feature type="compositionally biased region" description="Basic and acidic residues" evidence="9">
    <location>
        <begin position="759"/>
        <end position="770"/>
    </location>
</feature>
<protein>
    <recommendedName>
        <fullName evidence="2 8">DNA-directed RNA polymerase</fullName>
        <ecNumber evidence="2 8">2.7.7.6</ecNumber>
    </recommendedName>
</protein>
<keyword evidence="12" id="KW-1185">Reference proteome</keyword>
<dbReference type="InterPro" id="IPR024075">
    <property type="entry name" value="DNA-dir_RNA_pol_helix_hairp_sf"/>
</dbReference>
<name>A0ABR3Q583_9TREE</name>
<evidence type="ECO:0000256" key="9">
    <source>
        <dbReference type="SAM" id="MobiDB-lite"/>
    </source>
</evidence>
<dbReference type="Gene3D" id="1.10.287.280">
    <property type="match status" value="1"/>
</dbReference>
<dbReference type="EMBL" id="JBBXJM010000003">
    <property type="protein sequence ID" value="KAL1409899.1"/>
    <property type="molecule type" value="Genomic_DNA"/>
</dbReference>
<dbReference type="Gene3D" id="1.10.287.260">
    <property type="match status" value="1"/>
</dbReference>
<keyword evidence="6 8" id="KW-0804">Transcription</keyword>
<evidence type="ECO:0000313" key="11">
    <source>
        <dbReference type="EMBL" id="KAL1409899.1"/>
    </source>
</evidence>
<feature type="compositionally biased region" description="Basic and acidic residues" evidence="9">
    <location>
        <begin position="68"/>
        <end position="80"/>
    </location>
</feature>
<feature type="region of interest" description="Disordered" evidence="9">
    <location>
        <begin position="1266"/>
        <end position="1302"/>
    </location>
</feature>
<keyword evidence="5 8" id="KW-0548">Nucleotidyltransferase</keyword>
<dbReference type="GO" id="GO:0003899">
    <property type="term" value="F:DNA-directed RNA polymerase activity"/>
    <property type="evidence" value="ECO:0007669"/>
    <property type="project" value="UniProtKB-EC"/>
</dbReference>
<dbReference type="PANTHER" id="PTHR10102">
    <property type="entry name" value="DNA-DIRECTED RNA POLYMERASE, MITOCHONDRIAL"/>
    <property type="match status" value="1"/>
</dbReference>
<comment type="caution">
    <text evidence="11">The sequence shown here is derived from an EMBL/GenBank/DDBJ whole genome shotgun (WGS) entry which is preliminary data.</text>
</comment>
<evidence type="ECO:0000256" key="1">
    <source>
        <dbReference type="ARBA" id="ARBA00009493"/>
    </source>
</evidence>